<comment type="caution">
    <text evidence="2">The sequence shown here is derived from an EMBL/GenBank/DDBJ whole genome shotgun (WGS) entry which is preliminary data.</text>
</comment>
<reference evidence="2 3" key="1">
    <citation type="submission" date="2024-01" db="EMBL/GenBank/DDBJ databases">
        <title>Genome assemblies of Stephania.</title>
        <authorList>
            <person name="Yang L."/>
        </authorList>
    </citation>
    <scope>NUCLEOTIDE SEQUENCE [LARGE SCALE GENOMIC DNA]</scope>
    <source>
        <strain evidence="2">QJT</strain>
        <tissue evidence="2">Leaf</tissue>
    </source>
</reference>
<keyword evidence="3" id="KW-1185">Reference proteome</keyword>
<dbReference type="PANTHER" id="PTHR31065">
    <property type="entry name" value="PLATZ TRANSCRIPTION FACTOR FAMILY PROTEIN"/>
    <property type="match status" value="1"/>
</dbReference>
<proteinExistence type="predicted"/>
<dbReference type="InterPro" id="IPR006734">
    <property type="entry name" value="PLATZ"/>
</dbReference>
<dbReference type="EMBL" id="JBBNAE010000008">
    <property type="protein sequence ID" value="KAK9103180.1"/>
    <property type="molecule type" value="Genomic_DNA"/>
</dbReference>
<evidence type="ECO:0000313" key="3">
    <source>
        <dbReference type="Proteomes" id="UP001417504"/>
    </source>
</evidence>
<protein>
    <recommendedName>
        <fullName evidence="4">B box-type domain-containing protein</fullName>
    </recommendedName>
</protein>
<name>A0AAP0F0M3_9MAGN</name>
<feature type="region of interest" description="Disordered" evidence="1">
    <location>
        <begin position="259"/>
        <end position="280"/>
    </location>
</feature>
<evidence type="ECO:0000256" key="1">
    <source>
        <dbReference type="SAM" id="MobiDB-lite"/>
    </source>
</evidence>
<accession>A0AAP0F0M3</accession>
<evidence type="ECO:0000313" key="2">
    <source>
        <dbReference type="EMBL" id="KAK9103180.1"/>
    </source>
</evidence>
<dbReference type="Proteomes" id="UP001417504">
    <property type="component" value="Unassembled WGS sequence"/>
</dbReference>
<sequence length="280" mass="30667">MVGFPSIPQWLQALLSEKFFNPCPVHESAKKNEKNILCLDCCLSICPHCLSPHRSHRLLQIRRYVYHDVIRVDDVERLIDCSYVQSYTTNSAKVVFLNQRPQSRPFRGSGNICTTCDRSLQDPYLFCSVACKIQHLVRMGNGLNKFQFLPPLPREGVLDHHANAFLEDDFDEEMEGQMTPDSILESRISLSGGGGGGGGGAATTSSATSSGGAVSFKACALLSTATTEFVTRKKRSSVSACRATTQQQVPYRAATCSLSSDISGAGVSRRKSTPHRAPLY</sequence>
<gene>
    <name evidence="2" type="ORF">Sjap_020434</name>
</gene>
<organism evidence="2 3">
    <name type="scientific">Stephania japonica</name>
    <dbReference type="NCBI Taxonomy" id="461633"/>
    <lineage>
        <taxon>Eukaryota</taxon>
        <taxon>Viridiplantae</taxon>
        <taxon>Streptophyta</taxon>
        <taxon>Embryophyta</taxon>
        <taxon>Tracheophyta</taxon>
        <taxon>Spermatophyta</taxon>
        <taxon>Magnoliopsida</taxon>
        <taxon>Ranunculales</taxon>
        <taxon>Menispermaceae</taxon>
        <taxon>Menispermoideae</taxon>
        <taxon>Cissampelideae</taxon>
        <taxon>Stephania</taxon>
    </lineage>
</organism>
<evidence type="ECO:0008006" key="4">
    <source>
        <dbReference type="Google" id="ProtNLM"/>
    </source>
</evidence>
<dbReference type="PANTHER" id="PTHR31065:SF1">
    <property type="entry name" value="OS09G0116050 PROTEIN"/>
    <property type="match status" value="1"/>
</dbReference>
<dbReference type="AlphaFoldDB" id="A0AAP0F0M3"/>
<dbReference type="Pfam" id="PF04640">
    <property type="entry name" value="PLATZ"/>
    <property type="match status" value="1"/>
</dbReference>